<reference evidence="2" key="1">
    <citation type="submission" date="2014-11" db="EMBL/GenBank/DDBJ databases">
        <authorList>
            <person name="Amaro Gonzalez C."/>
        </authorList>
    </citation>
    <scope>NUCLEOTIDE SEQUENCE</scope>
</reference>
<feature type="transmembrane region" description="Helical" evidence="1">
    <location>
        <begin position="63"/>
        <end position="82"/>
    </location>
</feature>
<sequence length="101" mass="11598">MIMESCSENILSTFYKHISQNVPNTATLVLHGIPLQILAFPHLSVRYCQHCTCYITRVSETEIQPLFFVLVLLFTGTISRFFKPIKSNYKHDEVTECLSSL</sequence>
<dbReference type="AlphaFoldDB" id="A0A0E9S9J3"/>
<dbReference type="EMBL" id="GBXM01070641">
    <property type="protein sequence ID" value="JAH37936.1"/>
    <property type="molecule type" value="Transcribed_RNA"/>
</dbReference>
<reference evidence="2" key="2">
    <citation type="journal article" date="2015" name="Fish Shellfish Immunol.">
        <title>Early steps in the European eel (Anguilla anguilla)-Vibrio vulnificus interaction in the gills: Role of the RtxA13 toxin.</title>
        <authorList>
            <person name="Callol A."/>
            <person name="Pajuelo D."/>
            <person name="Ebbesson L."/>
            <person name="Teles M."/>
            <person name="MacKenzie S."/>
            <person name="Amaro C."/>
        </authorList>
    </citation>
    <scope>NUCLEOTIDE SEQUENCE</scope>
</reference>
<keyword evidence="1" id="KW-0812">Transmembrane</keyword>
<evidence type="ECO:0000313" key="2">
    <source>
        <dbReference type="EMBL" id="JAH37936.1"/>
    </source>
</evidence>
<proteinExistence type="predicted"/>
<name>A0A0E9S9J3_ANGAN</name>
<organism evidence="2">
    <name type="scientific">Anguilla anguilla</name>
    <name type="common">European freshwater eel</name>
    <name type="synonym">Muraena anguilla</name>
    <dbReference type="NCBI Taxonomy" id="7936"/>
    <lineage>
        <taxon>Eukaryota</taxon>
        <taxon>Metazoa</taxon>
        <taxon>Chordata</taxon>
        <taxon>Craniata</taxon>
        <taxon>Vertebrata</taxon>
        <taxon>Euteleostomi</taxon>
        <taxon>Actinopterygii</taxon>
        <taxon>Neopterygii</taxon>
        <taxon>Teleostei</taxon>
        <taxon>Anguilliformes</taxon>
        <taxon>Anguillidae</taxon>
        <taxon>Anguilla</taxon>
    </lineage>
</organism>
<evidence type="ECO:0000256" key="1">
    <source>
        <dbReference type="SAM" id="Phobius"/>
    </source>
</evidence>
<keyword evidence="1" id="KW-1133">Transmembrane helix</keyword>
<keyword evidence="1" id="KW-0472">Membrane</keyword>
<accession>A0A0E9S9J3</accession>
<protein>
    <submittedName>
        <fullName evidence="2">Uncharacterized protein</fullName>
    </submittedName>
</protein>